<evidence type="ECO:0000256" key="1">
    <source>
        <dbReference type="SAM" id="MobiDB-lite"/>
    </source>
</evidence>
<dbReference type="EMBL" id="RKQZ01000001">
    <property type="protein sequence ID" value="RPF20708.1"/>
    <property type="molecule type" value="Genomic_DNA"/>
</dbReference>
<dbReference type="Pfam" id="PF03883">
    <property type="entry name" value="H2O2_YaaD"/>
    <property type="match status" value="1"/>
</dbReference>
<dbReference type="AlphaFoldDB" id="A0A3N4Z466"/>
<evidence type="ECO:0000313" key="2">
    <source>
        <dbReference type="EMBL" id="RPF20708.1"/>
    </source>
</evidence>
<dbReference type="PANTHER" id="PTHR30283:SF4">
    <property type="entry name" value="PEROXIDE STRESS RESISTANCE PROTEIN YAAA"/>
    <property type="match status" value="1"/>
</dbReference>
<proteinExistence type="predicted"/>
<dbReference type="Proteomes" id="UP000280501">
    <property type="component" value="Unassembled WGS sequence"/>
</dbReference>
<dbReference type="PANTHER" id="PTHR30283">
    <property type="entry name" value="PEROXIDE STRESS RESPONSE PROTEIN YAAA"/>
    <property type="match status" value="1"/>
</dbReference>
<name>A0A3N4Z466_9MICO</name>
<comment type="caution">
    <text evidence="2">The sequence shown here is derived from an EMBL/GenBank/DDBJ whole genome shotgun (WGS) entry which is preliminary data.</text>
</comment>
<organism evidence="2 3">
    <name type="scientific">Myceligenerans xiligouense</name>
    <dbReference type="NCBI Taxonomy" id="253184"/>
    <lineage>
        <taxon>Bacteria</taxon>
        <taxon>Bacillati</taxon>
        <taxon>Actinomycetota</taxon>
        <taxon>Actinomycetes</taxon>
        <taxon>Micrococcales</taxon>
        <taxon>Promicromonosporaceae</taxon>
        <taxon>Myceligenerans</taxon>
    </lineage>
</organism>
<feature type="region of interest" description="Disordered" evidence="1">
    <location>
        <begin position="284"/>
        <end position="305"/>
    </location>
</feature>
<protein>
    <recommendedName>
        <fullName evidence="4">Peroxide stress protein YaaA</fullName>
    </recommendedName>
</protein>
<gene>
    <name evidence="2" type="ORF">EDD34_1308</name>
</gene>
<evidence type="ECO:0008006" key="4">
    <source>
        <dbReference type="Google" id="ProtNLM"/>
    </source>
</evidence>
<dbReference type="GO" id="GO:0033194">
    <property type="term" value="P:response to hydroperoxide"/>
    <property type="evidence" value="ECO:0007669"/>
    <property type="project" value="TreeGrafter"/>
</dbReference>
<dbReference type="GO" id="GO:0005829">
    <property type="term" value="C:cytosol"/>
    <property type="evidence" value="ECO:0007669"/>
    <property type="project" value="TreeGrafter"/>
</dbReference>
<reference evidence="2 3" key="1">
    <citation type="submission" date="2018-11" db="EMBL/GenBank/DDBJ databases">
        <title>Sequencing the genomes of 1000 actinobacteria strains.</title>
        <authorList>
            <person name="Klenk H.-P."/>
        </authorList>
    </citation>
    <scope>NUCLEOTIDE SEQUENCE [LARGE SCALE GENOMIC DNA]</scope>
    <source>
        <strain evidence="2 3">DSM 15700</strain>
    </source>
</reference>
<sequence length="305" mass="31864">MVRGPLRAPRRLTGFVGTPRPARPRKLAGVLLLLPPSEGKTPPADGAAPLDLATLTHPGLTPQRQVVLDALAAVSVRDDAAEVLGVSPNLAEEVARNAHLKDAPAGPAATVYTGVLYAAAGLGTLSGDVAERAARAVRIFSGLWGAVAPSDRIPAYRLPMGVSLPDVGPLARAWKPALAAELGPRAAGDVVVDCRSATYVAAWKPATTGPGAAEWVTVRVVREVDGKRSVVSHNAKHTRGVLAGHLLRRADEPTTAAEVLAAARELEGRIILTEVTTGNTQTLVESTLTPPPRRHTPQTLELVLR</sequence>
<keyword evidence="3" id="KW-1185">Reference proteome</keyword>
<evidence type="ECO:0000313" key="3">
    <source>
        <dbReference type="Proteomes" id="UP000280501"/>
    </source>
</evidence>
<dbReference type="InterPro" id="IPR005583">
    <property type="entry name" value="YaaA"/>
</dbReference>
<accession>A0A3N4Z466</accession>